<feature type="compositionally biased region" description="Basic and acidic residues" evidence="1">
    <location>
        <begin position="115"/>
        <end position="125"/>
    </location>
</feature>
<dbReference type="Proteomes" id="UP000215127">
    <property type="component" value="Chromosome 2"/>
</dbReference>
<evidence type="ECO:0000313" key="3">
    <source>
        <dbReference type="Proteomes" id="UP000215127"/>
    </source>
</evidence>
<reference evidence="2 3" key="1">
    <citation type="submission" date="2016-06" db="EMBL/GenBank/DDBJ databases">
        <authorList>
            <person name="Kjaerup R.B."/>
            <person name="Dalgaard T.S."/>
            <person name="Juul-Madsen H.R."/>
        </authorList>
    </citation>
    <scope>NUCLEOTIDE SEQUENCE [LARGE SCALE GENOMIC DNA]</scope>
</reference>
<name>A0A1X7RLG9_ZYMT9</name>
<organism evidence="2 3">
    <name type="scientific">Zymoseptoria tritici (strain ST99CH_3D7)</name>
    <dbReference type="NCBI Taxonomy" id="1276538"/>
    <lineage>
        <taxon>Eukaryota</taxon>
        <taxon>Fungi</taxon>
        <taxon>Dikarya</taxon>
        <taxon>Ascomycota</taxon>
        <taxon>Pezizomycotina</taxon>
        <taxon>Dothideomycetes</taxon>
        <taxon>Dothideomycetidae</taxon>
        <taxon>Mycosphaerellales</taxon>
        <taxon>Mycosphaerellaceae</taxon>
        <taxon>Zymoseptoria</taxon>
    </lineage>
</organism>
<proteinExistence type="predicted"/>
<feature type="region of interest" description="Disordered" evidence="1">
    <location>
        <begin position="115"/>
        <end position="184"/>
    </location>
</feature>
<accession>A0A1X7RLG9</accession>
<feature type="region of interest" description="Disordered" evidence="1">
    <location>
        <begin position="72"/>
        <end position="91"/>
    </location>
</feature>
<sequence>MDIVAQLINLSGTESLSGQLKYCCNFCDQIPGGFTTGDLTCHMVRIHNVGYKAREVKPCRSGCGKIFEAKNRSENSSPCSDHASKTRQDFWLPTPGDKDIVAWYSMFRRAADRKELEEKPADKALRVKAARKARDQAKRQGKRSRSRSDDAGPSSSRRRLHSPVPAIDHADGHSAMRTNGLGGFEIQDGSEGLAGRPLRRNLANGDVTMPMMSFGGAESMDLNFRPDLTAPPAPTIYQGVGSNASWMSFGGADGRMEYHDSDYFLFDEDIIDSDNMPPAYGSNAESMSTLLEPLRQELAVGHAAAAFDAPVASAGVGMIENRGEDPLPFTFDDMFNYDAYQAGAYDGLGLVEAEMEVVVEEEGESAPVTPPMEGRVIALRDPENAAAATLQPIAPDHAEEVAAVSLADETDWETWAEQLDNNCRWAGL</sequence>
<gene>
    <name evidence="2" type="ORF">ZT3D7_G2985</name>
</gene>
<protein>
    <submittedName>
        <fullName evidence="2">Uncharacterized protein</fullName>
    </submittedName>
</protein>
<evidence type="ECO:0000256" key="1">
    <source>
        <dbReference type="SAM" id="MobiDB-lite"/>
    </source>
</evidence>
<dbReference type="AlphaFoldDB" id="A0A1X7RLG9"/>
<evidence type="ECO:0000313" key="2">
    <source>
        <dbReference type="EMBL" id="SMQ47837.1"/>
    </source>
</evidence>
<dbReference type="EMBL" id="LT853693">
    <property type="protein sequence ID" value="SMQ47837.1"/>
    <property type="molecule type" value="Genomic_DNA"/>
</dbReference>
<keyword evidence="3" id="KW-1185">Reference proteome</keyword>